<organism evidence="1 2">
    <name type="scientific">Anaerococcus murdochii</name>
    <dbReference type="NCBI Taxonomy" id="411577"/>
    <lineage>
        <taxon>Bacteria</taxon>
        <taxon>Bacillati</taxon>
        <taxon>Bacillota</taxon>
        <taxon>Tissierellia</taxon>
        <taxon>Tissierellales</taxon>
        <taxon>Peptoniphilaceae</taxon>
        <taxon>Anaerococcus</taxon>
    </lineage>
</organism>
<evidence type="ECO:0008006" key="3">
    <source>
        <dbReference type="Google" id="ProtNLM"/>
    </source>
</evidence>
<sequence>MKDKILFVSDLCPDCAGILGEIEDGSEKYKDYDVVNVTSSMPSLKLFLKYRDTLPGYEEVRKTHRAGVPSVVIGENEVEFL</sequence>
<dbReference type="EMBL" id="JAIPME010000002">
    <property type="protein sequence ID" value="MBZ2386192.1"/>
    <property type="molecule type" value="Genomic_DNA"/>
</dbReference>
<accession>A0ABS7SXC4</accession>
<comment type="caution">
    <text evidence="1">The sequence shown here is derived from an EMBL/GenBank/DDBJ whole genome shotgun (WGS) entry which is preliminary data.</text>
</comment>
<proteinExistence type="predicted"/>
<name>A0ABS7SXC4_9FIRM</name>
<keyword evidence="2" id="KW-1185">Reference proteome</keyword>
<gene>
    <name evidence="1" type="ORF">K8P03_02605</name>
</gene>
<dbReference type="Proteomes" id="UP000734271">
    <property type="component" value="Unassembled WGS sequence"/>
</dbReference>
<evidence type="ECO:0000313" key="1">
    <source>
        <dbReference type="EMBL" id="MBZ2386192.1"/>
    </source>
</evidence>
<reference evidence="1 2" key="1">
    <citation type="submission" date="2021-08" db="EMBL/GenBank/DDBJ databases">
        <title>FDA dAtabase for Regulatory Grade micrObial Sequences (FDA-ARGOS): Supporting development and validation of Infectious Disease Dx tests.</title>
        <authorList>
            <person name="Sproer C."/>
            <person name="Gronow S."/>
            <person name="Severitt S."/>
            <person name="Schroder I."/>
            <person name="Tallon L."/>
            <person name="Sadzewicz L."/>
            <person name="Zhao X."/>
            <person name="Boylan J."/>
            <person name="Ott S."/>
            <person name="Bowen H."/>
            <person name="Vavikolanu K."/>
            <person name="Hazen T."/>
            <person name="Aluvathingal J."/>
            <person name="Nadendla S."/>
            <person name="Lowell S."/>
            <person name="Myers T."/>
            <person name="Yan Y."/>
            <person name="Sichtig H."/>
        </authorList>
    </citation>
    <scope>NUCLEOTIDE SEQUENCE [LARGE SCALE GENOMIC DNA]</scope>
    <source>
        <strain evidence="1 2">FDAARGOS_1460</strain>
    </source>
</reference>
<evidence type="ECO:0000313" key="2">
    <source>
        <dbReference type="Proteomes" id="UP000734271"/>
    </source>
</evidence>
<dbReference type="RefSeq" id="WP_223418101.1">
    <property type="nucleotide sequence ID" value="NZ_JAIPME010000002.1"/>
</dbReference>
<protein>
    <recommendedName>
        <fullName evidence="3">Glutaredoxin</fullName>
    </recommendedName>
</protein>